<name>A0A067QBX4_9AGAM</name>
<dbReference type="EMBL" id="KL197713">
    <property type="protein sequence ID" value="KDQ60987.1"/>
    <property type="molecule type" value="Genomic_DNA"/>
</dbReference>
<dbReference type="HOGENOM" id="CLU_2498178_0_0_1"/>
<organism evidence="1 2">
    <name type="scientific">Jaapia argillacea MUCL 33604</name>
    <dbReference type="NCBI Taxonomy" id="933084"/>
    <lineage>
        <taxon>Eukaryota</taxon>
        <taxon>Fungi</taxon>
        <taxon>Dikarya</taxon>
        <taxon>Basidiomycota</taxon>
        <taxon>Agaricomycotina</taxon>
        <taxon>Agaricomycetes</taxon>
        <taxon>Agaricomycetidae</taxon>
        <taxon>Jaapiales</taxon>
        <taxon>Jaapiaceae</taxon>
        <taxon>Jaapia</taxon>
    </lineage>
</organism>
<keyword evidence="2" id="KW-1185">Reference proteome</keyword>
<evidence type="ECO:0000313" key="2">
    <source>
        <dbReference type="Proteomes" id="UP000027265"/>
    </source>
</evidence>
<proteinExistence type="predicted"/>
<dbReference type="AlphaFoldDB" id="A0A067QBX4"/>
<gene>
    <name evidence="1" type="ORF">JAAARDRAFT_569298</name>
</gene>
<evidence type="ECO:0000313" key="1">
    <source>
        <dbReference type="EMBL" id="KDQ60987.1"/>
    </source>
</evidence>
<dbReference type="Proteomes" id="UP000027265">
    <property type="component" value="Unassembled WGS sequence"/>
</dbReference>
<protein>
    <submittedName>
        <fullName evidence="1">Uncharacterized protein</fullName>
    </submittedName>
</protein>
<reference evidence="2" key="1">
    <citation type="journal article" date="2014" name="Proc. Natl. Acad. Sci. U.S.A.">
        <title>Extensive sampling of basidiomycete genomes demonstrates inadequacy of the white-rot/brown-rot paradigm for wood decay fungi.</title>
        <authorList>
            <person name="Riley R."/>
            <person name="Salamov A.A."/>
            <person name="Brown D.W."/>
            <person name="Nagy L.G."/>
            <person name="Floudas D."/>
            <person name="Held B.W."/>
            <person name="Levasseur A."/>
            <person name="Lombard V."/>
            <person name="Morin E."/>
            <person name="Otillar R."/>
            <person name="Lindquist E.A."/>
            <person name="Sun H."/>
            <person name="LaButti K.M."/>
            <person name="Schmutz J."/>
            <person name="Jabbour D."/>
            <person name="Luo H."/>
            <person name="Baker S.E."/>
            <person name="Pisabarro A.G."/>
            <person name="Walton J.D."/>
            <person name="Blanchette R.A."/>
            <person name="Henrissat B."/>
            <person name="Martin F."/>
            <person name="Cullen D."/>
            <person name="Hibbett D.S."/>
            <person name="Grigoriev I.V."/>
        </authorList>
    </citation>
    <scope>NUCLEOTIDE SEQUENCE [LARGE SCALE GENOMIC DNA]</scope>
    <source>
        <strain evidence="2">MUCL 33604</strain>
    </source>
</reference>
<accession>A0A067QBX4</accession>
<sequence>MESMTDFRCPNIARSGGSTRPYIPWWNSAAIIHSNQMPSSPTANLAFFQTSKSTKQQREVACYTRTKIFKLNNNQAQNEVRARCRA</sequence>
<dbReference type="InParanoid" id="A0A067QBX4"/>